<gene>
    <name evidence="1" type="ORF">DPMN_099460</name>
</gene>
<evidence type="ECO:0000313" key="2">
    <source>
        <dbReference type="Proteomes" id="UP000828390"/>
    </source>
</evidence>
<dbReference type="AlphaFoldDB" id="A0A9D4LE29"/>
<accession>A0A9D4LE29</accession>
<proteinExistence type="predicted"/>
<organism evidence="1 2">
    <name type="scientific">Dreissena polymorpha</name>
    <name type="common">Zebra mussel</name>
    <name type="synonym">Mytilus polymorpha</name>
    <dbReference type="NCBI Taxonomy" id="45954"/>
    <lineage>
        <taxon>Eukaryota</taxon>
        <taxon>Metazoa</taxon>
        <taxon>Spiralia</taxon>
        <taxon>Lophotrochozoa</taxon>
        <taxon>Mollusca</taxon>
        <taxon>Bivalvia</taxon>
        <taxon>Autobranchia</taxon>
        <taxon>Heteroconchia</taxon>
        <taxon>Euheterodonta</taxon>
        <taxon>Imparidentia</taxon>
        <taxon>Neoheterodontei</taxon>
        <taxon>Myida</taxon>
        <taxon>Dreissenoidea</taxon>
        <taxon>Dreissenidae</taxon>
        <taxon>Dreissena</taxon>
    </lineage>
</organism>
<name>A0A9D4LE29_DREPO</name>
<evidence type="ECO:0000313" key="1">
    <source>
        <dbReference type="EMBL" id="KAH3856865.1"/>
    </source>
</evidence>
<reference evidence="1" key="1">
    <citation type="journal article" date="2019" name="bioRxiv">
        <title>The Genome of the Zebra Mussel, Dreissena polymorpha: A Resource for Invasive Species Research.</title>
        <authorList>
            <person name="McCartney M.A."/>
            <person name="Auch B."/>
            <person name="Kono T."/>
            <person name="Mallez S."/>
            <person name="Zhang Y."/>
            <person name="Obille A."/>
            <person name="Becker A."/>
            <person name="Abrahante J.E."/>
            <person name="Garbe J."/>
            <person name="Badalamenti J.P."/>
            <person name="Herman A."/>
            <person name="Mangelson H."/>
            <person name="Liachko I."/>
            <person name="Sullivan S."/>
            <person name="Sone E.D."/>
            <person name="Koren S."/>
            <person name="Silverstein K.A.T."/>
            <person name="Beckman K.B."/>
            <person name="Gohl D.M."/>
        </authorList>
    </citation>
    <scope>NUCLEOTIDE SEQUENCE</scope>
    <source>
        <strain evidence="1">Duluth1</strain>
        <tissue evidence="1">Whole animal</tissue>
    </source>
</reference>
<dbReference type="EMBL" id="JAIWYP010000003">
    <property type="protein sequence ID" value="KAH3856865.1"/>
    <property type="molecule type" value="Genomic_DNA"/>
</dbReference>
<keyword evidence="2" id="KW-1185">Reference proteome</keyword>
<dbReference type="Proteomes" id="UP000828390">
    <property type="component" value="Unassembled WGS sequence"/>
</dbReference>
<sequence>MSKSVSSPINDVVLRRDRYTVVNNLNVCIPRRQNNIASHFGQICADQSNHADLVTVKRQKVFHFYMSILFLC</sequence>
<comment type="caution">
    <text evidence="1">The sequence shown here is derived from an EMBL/GenBank/DDBJ whole genome shotgun (WGS) entry which is preliminary data.</text>
</comment>
<reference evidence="1" key="2">
    <citation type="submission" date="2020-11" db="EMBL/GenBank/DDBJ databases">
        <authorList>
            <person name="McCartney M.A."/>
            <person name="Auch B."/>
            <person name="Kono T."/>
            <person name="Mallez S."/>
            <person name="Becker A."/>
            <person name="Gohl D.M."/>
            <person name="Silverstein K.A.T."/>
            <person name="Koren S."/>
            <person name="Bechman K.B."/>
            <person name="Herman A."/>
            <person name="Abrahante J.E."/>
            <person name="Garbe J."/>
        </authorList>
    </citation>
    <scope>NUCLEOTIDE SEQUENCE</scope>
    <source>
        <strain evidence="1">Duluth1</strain>
        <tissue evidence="1">Whole animal</tissue>
    </source>
</reference>
<protein>
    <submittedName>
        <fullName evidence="1">Uncharacterized protein</fullName>
    </submittedName>
</protein>